<evidence type="ECO:0000313" key="3">
    <source>
        <dbReference type="Ensembl" id="ENSRFEP00010026404.1"/>
    </source>
</evidence>
<keyword evidence="4" id="KW-1185">Reference proteome</keyword>
<dbReference type="InterPro" id="IPR041200">
    <property type="entry name" value="FKBP3_BTHB"/>
</dbReference>
<protein>
    <recommendedName>
        <fullName evidence="2">FKBP3 basic tilted helix bundle domain-containing protein</fullName>
    </recommendedName>
</protein>
<sequence length="76" mass="9169">MGLYISEQSWENNPPWELSREDIIRFLQNRGSVSVLAEHKLLGNIYKMWPREVTKMLVLAYNHIFANKHFRAFRNY</sequence>
<dbReference type="OMA" id="HIFANKH"/>
<dbReference type="Pfam" id="PF18410">
    <property type="entry name" value="BTHB"/>
    <property type="match status" value="1"/>
</dbReference>
<accession>A0A671FRR1</accession>
<reference evidence="4" key="3">
    <citation type="submission" date="2018-12" db="EMBL/GenBank/DDBJ databases">
        <title>G10K-VGP greater horseshoe bat female genome, primary haplotype.</title>
        <authorList>
            <person name="Teeling E."/>
            <person name="Myers G."/>
            <person name="Vernes S."/>
            <person name="Pippel M."/>
            <person name="Winkler S."/>
            <person name="Fedrigo O."/>
            <person name="Rhie A."/>
            <person name="Koren S."/>
            <person name="Phillippy A."/>
            <person name="Lewin H."/>
            <person name="Damas J."/>
            <person name="Howe K."/>
            <person name="Mountcastle J."/>
            <person name="Jarvis E.D."/>
        </authorList>
    </citation>
    <scope>NUCLEOTIDE SEQUENCE [LARGE SCALE GENOMIC DNA]</scope>
</reference>
<evidence type="ECO:0000259" key="2">
    <source>
        <dbReference type="Pfam" id="PF18410"/>
    </source>
</evidence>
<evidence type="ECO:0000313" key="4">
    <source>
        <dbReference type="Proteomes" id="UP000472240"/>
    </source>
</evidence>
<dbReference type="AlphaFoldDB" id="A0A671FRR1"/>
<keyword evidence="1" id="KW-0597">Phosphoprotein</keyword>
<name>A0A671FRR1_RHIFE</name>
<feature type="domain" description="FKBP3 basic tilted helix bundle" evidence="2">
    <location>
        <begin position="17"/>
        <end position="72"/>
    </location>
</feature>
<dbReference type="Proteomes" id="UP000472240">
    <property type="component" value="Chromosome 13"/>
</dbReference>
<dbReference type="Gene3D" id="1.10.720.80">
    <property type="match status" value="1"/>
</dbReference>
<proteinExistence type="predicted"/>
<reference evidence="3 4" key="1">
    <citation type="journal article" date="2015" name="Annu Rev Anim Biosci">
        <title>The Genome 10K Project: a way forward.</title>
        <authorList>
            <person name="Koepfli K.P."/>
            <person name="Paten B."/>
            <person name="O'Brien S.J."/>
            <person name="Koepfli K.P."/>
            <person name="Paten B."/>
            <person name="Antunes A."/>
            <person name="Belov K."/>
            <person name="Bustamante C."/>
            <person name="Castoe T.A."/>
            <person name="Clawson H."/>
            <person name="Crawford A.J."/>
            <person name="Diekhans M."/>
            <person name="Distel D."/>
            <person name="Durbin R."/>
            <person name="Earl D."/>
            <person name="Fujita M.K."/>
            <person name="Gamble T."/>
            <person name="Georges A."/>
            <person name="Gemmell N."/>
            <person name="Gilbert M.T."/>
            <person name="Graves J.M."/>
            <person name="Green R.E."/>
            <person name="Hickey G."/>
            <person name="Jarvis E.D."/>
            <person name="Johnson W."/>
            <person name="Komissarov A."/>
            <person name="Korf I."/>
            <person name="Kuhn R."/>
            <person name="Larkin D.M."/>
            <person name="Lewin H."/>
            <person name="Lopez J.V."/>
            <person name="Ma J."/>
            <person name="Marques-Bonet T."/>
            <person name="Miller W."/>
            <person name="Murphy R."/>
            <person name="Pevzner P."/>
            <person name="Shapiro B."/>
            <person name="Steiner C."/>
            <person name="Tamazian G."/>
            <person name="Venkatesh B."/>
            <person name="Wang J."/>
            <person name="Wayne R."/>
            <person name="Wiley E."/>
            <person name="Yang H."/>
            <person name="Zhang G."/>
            <person name="Haussler D."/>
            <person name="Ryder O."/>
            <person name="O'Brien S.J."/>
        </authorList>
    </citation>
    <scope>NUCLEOTIDE SEQUENCE</scope>
</reference>
<dbReference type="GeneTree" id="ENSGT00960000189637"/>
<organism evidence="3 4">
    <name type="scientific">Rhinolophus ferrumequinum</name>
    <name type="common">Greater horseshoe bat</name>
    <dbReference type="NCBI Taxonomy" id="59479"/>
    <lineage>
        <taxon>Eukaryota</taxon>
        <taxon>Metazoa</taxon>
        <taxon>Chordata</taxon>
        <taxon>Craniata</taxon>
        <taxon>Vertebrata</taxon>
        <taxon>Euteleostomi</taxon>
        <taxon>Mammalia</taxon>
        <taxon>Eutheria</taxon>
        <taxon>Laurasiatheria</taxon>
        <taxon>Chiroptera</taxon>
        <taxon>Yinpterochiroptera</taxon>
        <taxon>Rhinolophoidea</taxon>
        <taxon>Rhinolophidae</taxon>
        <taxon>Rhinolophinae</taxon>
        <taxon>Rhinolophus</taxon>
    </lineage>
</organism>
<evidence type="ECO:0000256" key="1">
    <source>
        <dbReference type="ARBA" id="ARBA00022553"/>
    </source>
</evidence>
<reference evidence="3 4" key="2">
    <citation type="journal article" date="2018" name="Annu Rev Anim Biosci">
        <title>Bat Biology, Genomes, and the Bat1K Project: To Generate Chromosome-Level Genomes for All Living Bat Species.</title>
        <authorList>
            <person name="Teeling E.C."/>
            <person name="Vernes S.C."/>
            <person name="Davalos L.M."/>
            <person name="Ray D.A."/>
            <person name="Gilbert M.T.P."/>
            <person name="Myers E."/>
        </authorList>
    </citation>
    <scope>NUCLEOTIDE SEQUENCE</scope>
</reference>
<reference evidence="3" key="4">
    <citation type="submission" date="2025-08" db="UniProtKB">
        <authorList>
            <consortium name="Ensembl"/>
        </authorList>
    </citation>
    <scope>IDENTIFICATION</scope>
</reference>
<dbReference type="Ensembl" id="ENSRFET00010028690.1">
    <property type="protein sequence ID" value="ENSRFEP00010026404.1"/>
    <property type="gene ID" value="ENSRFEG00010017543.1"/>
</dbReference>
<reference evidence="3" key="5">
    <citation type="submission" date="2025-09" db="UniProtKB">
        <authorList>
            <consortium name="Ensembl"/>
        </authorList>
    </citation>
    <scope>IDENTIFICATION</scope>
</reference>
<dbReference type="InParanoid" id="A0A671FRR1"/>